<dbReference type="Proteomes" id="UP000721442">
    <property type="component" value="Unassembled WGS sequence"/>
</dbReference>
<dbReference type="AlphaFoldDB" id="A0A940DC31"/>
<feature type="chain" id="PRO_5036714287" evidence="1">
    <location>
        <begin position="24"/>
        <end position="145"/>
    </location>
</feature>
<name>A0A940DC31_9PROT</name>
<accession>A0A940DC31</accession>
<protein>
    <submittedName>
        <fullName evidence="2">Uncharacterized protein</fullName>
    </submittedName>
</protein>
<proteinExistence type="predicted"/>
<evidence type="ECO:0000313" key="3">
    <source>
        <dbReference type="Proteomes" id="UP000721442"/>
    </source>
</evidence>
<evidence type="ECO:0000256" key="1">
    <source>
        <dbReference type="SAM" id="SignalP"/>
    </source>
</evidence>
<evidence type="ECO:0000313" key="2">
    <source>
        <dbReference type="EMBL" id="MBO8406971.1"/>
    </source>
</evidence>
<keyword evidence="1" id="KW-0732">Signal</keyword>
<organism evidence="2 3">
    <name type="scientific">Candidatus Enterousia excrementavium</name>
    <dbReference type="NCBI Taxonomy" id="2840789"/>
    <lineage>
        <taxon>Bacteria</taxon>
        <taxon>Pseudomonadati</taxon>
        <taxon>Pseudomonadota</taxon>
        <taxon>Alphaproteobacteria</taxon>
        <taxon>Candidatus Enterousia</taxon>
    </lineage>
</organism>
<gene>
    <name evidence="2" type="ORF">IAC77_00740</name>
</gene>
<reference evidence="2" key="2">
    <citation type="journal article" date="2021" name="PeerJ">
        <title>Extensive microbial diversity within the chicken gut microbiome revealed by metagenomics and culture.</title>
        <authorList>
            <person name="Gilroy R."/>
            <person name="Ravi A."/>
            <person name="Getino M."/>
            <person name="Pursley I."/>
            <person name="Horton D.L."/>
            <person name="Alikhan N.F."/>
            <person name="Baker D."/>
            <person name="Gharbi K."/>
            <person name="Hall N."/>
            <person name="Watson M."/>
            <person name="Adriaenssens E.M."/>
            <person name="Foster-Nyarko E."/>
            <person name="Jarju S."/>
            <person name="Secka A."/>
            <person name="Antonio M."/>
            <person name="Oren A."/>
            <person name="Chaudhuri R.R."/>
            <person name="La Ragione R."/>
            <person name="Hildebrand F."/>
            <person name="Pallen M.J."/>
        </authorList>
    </citation>
    <scope>NUCLEOTIDE SEQUENCE</scope>
    <source>
        <strain evidence="2">B1-16210</strain>
    </source>
</reference>
<reference evidence="2" key="1">
    <citation type="submission" date="2020-10" db="EMBL/GenBank/DDBJ databases">
        <authorList>
            <person name="Gilroy R."/>
        </authorList>
    </citation>
    <scope>NUCLEOTIDE SEQUENCE</scope>
    <source>
        <strain evidence="2">B1-16210</strain>
    </source>
</reference>
<dbReference type="EMBL" id="JADINE010000011">
    <property type="protein sequence ID" value="MBO8406971.1"/>
    <property type="molecule type" value="Genomic_DNA"/>
</dbReference>
<sequence length="145" mass="14102">MWRTISLSLLSVVCMFGATGALAVVQSYSFTINGPTDVYVFRGGDGNAGTVNVDGNVISGGGGGASGVPSMVAFGDNVVISDGGPGGRGGRGVANNSEVYECGSDGGGGAVQAKFTLAQNLDGGAGGSGSTGTSASSFVRIYKFG</sequence>
<feature type="signal peptide" evidence="1">
    <location>
        <begin position="1"/>
        <end position="23"/>
    </location>
</feature>
<comment type="caution">
    <text evidence="2">The sequence shown here is derived from an EMBL/GenBank/DDBJ whole genome shotgun (WGS) entry which is preliminary data.</text>
</comment>